<dbReference type="PATRIC" id="fig|186479.3.peg.8775"/>
<evidence type="ECO:0000313" key="2">
    <source>
        <dbReference type="EMBL" id="KPV52526.1"/>
    </source>
</evidence>
<keyword evidence="1" id="KW-0732">Signal</keyword>
<dbReference type="Proteomes" id="UP000050509">
    <property type="component" value="Unassembled WGS sequence"/>
</dbReference>
<reference evidence="2 3" key="1">
    <citation type="submission" date="2015-09" db="EMBL/GenBank/DDBJ databases">
        <title>Draft genome sequence of Kouleothrix aurantiaca JCM 19913.</title>
        <authorList>
            <person name="Hemp J."/>
        </authorList>
    </citation>
    <scope>NUCLEOTIDE SEQUENCE [LARGE SCALE GENOMIC DNA]</scope>
    <source>
        <strain evidence="2 3">COM-B</strain>
    </source>
</reference>
<protein>
    <submittedName>
        <fullName evidence="2">Uncharacterized protein</fullName>
    </submittedName>
</protein>
<comment type="caution">
    <text evidence="2">The sequence shown here is derived from an EMBL/GenBank/DDBJ whole genome shotgun (WGS) entry which is preliminary data.</text>
</comment>
<feature type="chain" id="PRO_5006156148" evidence="1">
    <location>
        <begin position="20"/>
        <end position="177"/>
    </location>
</feature>
<proteinExistence type="predicted"/>
<gene>
    <name evidence="2" type="ORF">SE17_14980</name>
</gene>
<dbReference type="EMBL" id="LJCR01000515">
    <property type="protein sequence ID" value="KPV52526.1"/>
    <property type="molecule type" value="Genomic_DNA"/>
</dbReference>
<evidence type="ECO:0000313" key="3">
    <source>
        <dbReference type="Proteomes" id="UP000050509"/>
    </source>
</evidence>
<accession>A0A0P9DA76</accession>
<organism evidence="2 3">
    <name type="scientific">Kouleothrix aurantiaca</name>
    <dbReference type="NCBI Taxonomy" id="186479"/>
    <lineage>
        <taxon>Bacteria</taxon>
        <taxon>Bacillati</taxon>
        <taxon>Chloroflexota</taxon>
        <taxon>Chloroflexia</taxon>
        <taxon>Chloroflexales</taxon>
        <taxon>Roseiflexineae</taxon>
        <taxon>Roseiflexaceae</taxon>
        <taxon>Kouleothrix</taxon>
    </lineage>
</organism>
<dbReference type="AlphaFoldDB" id="A0A0P9DA76"/>
<evidence type="ECO:0000256" key="1">
    <source>
        <dbReference type="SAM" id="SignalP"/>
    </source>
</evidence>
<keyword evidence="3" id="KW-1185">Reference proteome</keyword>
<name>A0A0P9DA76_9CHLR</name>
<feature type="signal peptide" evidence="1">
    <location>
        <begin position="1"/>
        <end position="19"/>
    </location>
</feature>
<sequence>MAAALIAALLVVASSVAMAGSAESNKPASLVAAVRQATGPFKDVEKATAAGYGMFHGCTSGAQEGAMGIHFANGNLVGDGAIDAAHPEVLMYEPKNGKLELLGVEYLVLADAWNAKNDAPPVLMGQMFNFVGAPNRYRLPAFYELHVWAWKSNPSGMFADFNTRVSCEDFNGAMDHH</sequence>